<evidence type="ECO:0000256" key="1">
    <source>
        <dbReference type="ARBA" id="ARBA00010641"/>
    </source>
</evidence>
<dbReference type="RefSeq" id="WP_274233321.1">
    <property type="nucleotide sequence ID" value="NZ_BAABHQ010000027.1"/>
</dbReference>
<dbReference type="InterPro" id="IPR013249">
    <property type="entry name" value="RNA_pol_sigma70_r4_t2"/>
</dbReference>
<keyword evidence="2" id="KW-0805">Transcription regulation</keyword>
<dbReference type="CDD" id="cd06171">
    <property type="entry name" value="Sigma70_r4"/>
    <property type="match status" value="1"/>
</dbReference>
<dbReference type="SUPFAM" id="SSF88946">
    <property type="entry name" value="Sigma2 domain of RNA polymerase sigma factors"/>
    <property type="match status" value="1"/>
</dbReference>
<dbReference type="Gene3D" id="1.10.10.10">
    <property type="entry name" value="Winged helix-like DNA-binding domain superfamily/Winged helix DNA-binding domain"/>
    <property type="match status" value="1"/>
</dbReference>
<name>A0ABP9F7P4_9PSEU</name>
<dbReference type="InterPro" id="IPR013325">
    <property type="entry name" value="RNA_pol_sigma_r2"/>
</dbReference>
<evidence type="ECO:0000313" key="8">
    <source>
        <dbReference type="Proteomes" id="UP001500457"/>
    </source>
</evidence>
<evidence type="ECO:0000313" key="7">
    <source>
        <dbReference type="EMBL" id="GAA4895351.1"/>
    </source>
</evidence>
<evidence type="ECO:0000256" key="2">
    <source>
        <dbReference type="ARBA" id="ARBA00023015"/>
    </source>
</evidence>
<dbReference type="PANTHER" id="PTHR43133:SF53">
    <property type="entry name" value="ECF RNA POLYMERASE SIGMA-E FACTOR"/>
    <property type="match status" value="1"/>
</dbReference>
<dbReference type="EMBL" id="BAABHQ010000027">
    <property type="protein sequence ID" value="GAA4895351.1"/>
    <property type="molecule type" value="Genomic_DNA"/>
</dbReference>
<accession>A0ABP9F7P4</accession>
<dbReference type="InterPro" id="IPR036388">
    <property type="entry name" value="WH-like_DNA-bd_sf"/>
</dbReference>
<feature type="domain" description="RNA polymerase sigma-70 region 2" evidence="5">
    <location>
        <begin position="36"/>
        <end position="102"/>
    </location>
</feature>
<dbReference type="InterPro" id="IPR039425">
    <property type="entry name" value="RNA_pol_sigma-70-like"/>
</dbReference>
<comment type="similarity">
    <text evidence="1">Belongs to the sigma-70 factor family. ECF subfamily.</text>
</comment>
<evidence type="ECO:0000259" key="6">
    <source>
        <dbReference type="Pfam" id="PF08281"/>
    </source>
</evidence>
<dbReference type="Proteomes" id="UP001500457">
    <property type="component" value="Unassembled WGS sequence"/>
</dbReference>
<reference evidence="8" key="1">
    <citation type="journal article" date="2019" name="Int. J. Syst. Evol. Microbiol.">
        <title>The Global Catalogue of Microorganisms (GCM) 10K type strain sequencing project: providing services to taxonomists for standard genome sequencing and annotation.</title>
        <authorList>
            <consortium name="The Broad Institute Genomics Platform"/>
            <consortium name="The Broad Institute Genome Sequencing Center for Infectious Disease"/>
            <person name="Wu L."/>
            <person name="Ma J."/>
        </authorList>
    </citation>
    <scope>NUCLEOTIDE SEQUENCE [LARGE SCALE GENOMIC DNA]</scope>
    <source>
        <strain evidence="8">JCM 17983</strain>
    </source>
</reference>
<evidence type="ECO:0000256" key="3">
    <source>
        <dbReference type="ARBA" id="ARBA00023082"/>
    </source>
</evidence>
<proteinExistence type="inferred from homology"/>
<keyword evidence="3" id="KW-0731">Sigma factor</keyword>
<protein>
    <submittedName>
        <fullName evidence="7">Sigma-70 family RNA polymerase sigma factor</fullName>
    </submittedName>
</protein>
<dbReference type="SUPFAM" id="SSF88659">
    <property type="entry name" value="Sigma3 and sigma4 domains of RNA polymerase sigma factors"/>
    <property type="match status" value="1"/>
</dbReference>
<dbReference type="InterPro" id="IPR007627">
    <property type="entry name" value="RNA_pol_sigma70_r2"/>
</dbReference>
<organism evidence="7 8">
    <name type="scientific">Actinomycetospora straminea</name>
    <dbReference type="NCBI Taxonomy" id="663607"/>
    <lineage>
        <taxon>Bacteria</taxon>
        <taxon>Bacillati</taxon>
        <taxon>Actinomycetota</taxon>
        <taxon>Actinomycetes</taxon>
        <taxon>Pseudonocardiales</taxon>
        <taxon>Pseudonocardiaceae</taxon>
        <taxon>Actinomycetospora</taxon>
    </lineage>
</organism>
<keyword evidence="4" id="KW-0804">Transcription</keyword>
<dbReference type="Gene3D" id="1.10.1740.10">
    <property type="match status" value="1"/>
</dbReference>
<dbReference type="Pfam" id="PF08281">
    <property type="entry name" value="Sigma70_r4_2"/>
    <property type="match status" value="1"/>
</dbReference>
<comment type="caution">
    <text evidence="7">The sequence shown here is derived from an EMBL/GenBank/DDBJ whole genome shotgun (WGS) entry which is preliminary data.</text>
</comment>
<evidence type="ECO:0000256" key="4">
    <source>
        <dbReference type="ARBA" id="ARBA00023163"/>
    </source>
</evidence>
<sequence>MPAATTCVAPTERAPDADAELLESLRARQEAAYVTLVRRYTPLMLRLARPYLPNQAVTEEVVQDTWCSVLTGIDAFEGRSSFKTWLLRILLNTARSRGQREHRTLAWDCVPGEAAAWESLLEPVTVTPEAWVVEAETFSAVGDALELLPSRQRAVFVLRDLDGCSASEVCARLGITAGNQRVLLHRARAHLRAALPASTLAVSRVGFPR</sequence>
<dbReference type="NCBIfam" id="TIGR02937">
    <property type="entry name" value="sigma70-ECF"/>
    <property type="match status" value="1"/>
</dbReference>
<feature type="domain" description="RNA polymerase sigma factor 70 region 4 type 2" evidence="6">
    <location>
        <begin position="140"/>
        <end position="191"/>
    </location>
</feature>
<dbReference type="InterPro" id="IPR013324">
    <property type="entry name" value="RNA_pol_sigma_r3/r4-like"/>
</dbReference>
<evidence type="ECO:0000259" key="5">
    <source>
        <dbReference type="Pfam" id="PF04542"/>
    </source>
</evidence>
<dbReference type="Pfam" id="PF04542">
    <property type="entry name" value="Sigma70_r2"/>
    <property type="match status" value="1"/>
</dbReference>
<gene>
    <name evidence="7" type="ORF">GCM10023203_57080</name>
</gene>
<dbReference type="InterPro" id="IPR014284">
    <property type="entry name" value="RNA_pol_sigma-70_dom"/>
</dbReference>
<keyword evidence="8" id="KW-1185">Reference proteome</keyword>
<dbReference type="PANTHER" id="PTHR43133">
    <property type="entry name" value="RNA POLYMERASE ECF-TYPE SIGMA FACTO"/>
    <property type="match status" value="1"/>
</dbReference>